<name>A0A8J2XLI5_9GAMM</name>
<dbReference type="EMBL" id="BMDX01000003">
    <property type="protein sequence ID" value="GGA69846.1"/>
    <property type="molecule type" value="Genomic_DNA"/>
</dbReference>
<gene>
    <name evidence="1" type="ORF">GCM10011369_09390</name>
</gene>
<proteinExistence type="predicted"/>
<accession>A0A8J2XLI5</accession>
<keyword evidence="2" id="KW-1185">Reference proteome</keyword>
<dbReference type="SUPFAM" id="SSF53850">
    <property type="entry name" value="Periplasmic binding protein-like II"/>
    <property type="match status" value="1"/>
</dbReference>
<evidence type="ECO:0000313" key="2">
    <source>
        <dbReference type="Proteomes" id="UP000619743"/>
    </source>
</evidence>
<sequence length="235" mass="26242">MARVALVVCLLLVALPVAATIKLLIYDYPPLIAIKGQAQPSGHAIELIKPLFLQAGVPYQFVEQPLRRAIYQAAQKQNYCTFPVIRTQQREASFRWIGPISINRYGLYGHPELHHKLVTLNDAKSYKIGAYAGSAVAEYLSQNGFSIDQTNSIEQGLQMLKHSRIDFWVADTQSIRQASKTANMAKLSPSLSFYTSMSFMACNLETTDSDLLALEAELKKMYLSGQAQQLLHLSF</sequence>
<dbReference type="Gene3D" id="3.40.190.10">
    <property type="entry name" value="Periplasmic binding protein-like II"/>
    <property type="match status" value="2"/>
</dbReference>
<evidence type="ECO:0000313" key="1">
    <source>
        <dbReference type="EMBL" id="GGA69846.1"/>
    </source>
</evidence>
<dbReference type="Proteomes" id="UP000619743">
    <property type="component" value="Unassembled WGS sequence"/>
</dbReference>
<dbReference type="RefSeq" id="WP_087504783.1">
    <property type="nucleotide sequence ID" value="NZ_BMDX01000003.1"/>
</dbReference>
<dbReference type="PANTHER" id="PTHR38834">
    <property type="entry name" value="PERIPLASMIC SUBSTRATE BINDING PROTEIN FAMILY 3"/>
    <property type="match status" value="1"/>
</dbReference>
<evidence type="ECO:0008006" key="3">
    <source>
        <dbReference type="Google" id="ProtNLM"/>
    </source>
</evidence>
<organism evidence="1 2">
    <name type="scientific">Neiella marina</name>
    <dbReference type="NCBI Taxonomy" id="508461"/>
    <lineage>
        <taxon>Bacteria</taxon>
        <taxon>Pseudomonadati</taxon>
        <taxon>Pseudomonadota</taxon>
        <taxon>Gammaproteobacteria</taxon>
        <taxon>Alteromonadales</taxon>
        <taxon>Echinimonadaceae</taxon>
        <taxon>Neiella</taxon>
    </lineage>
</organism>
<comment type="caution">
    <text evidence="1">The sequence shown here is derived from an EMBL/GenBank/DDBJ whole genome shotgun (WGS) entry which is preliminary data.</text>
</comment>
<dbReference type="PANTHER" id="PTHR38834:SF3">
    <property type="entry name" value="SOLUTE-BINDING PROTEIN FAMILY 3_N-TERMINAL DOMAIN-CONTAINING PROTEIN"/>
    <property type="match status" value="1"/>
</dbReference>
<reference evidence="2" key="1">
    <citation type="journal article" date="2019" name="Int. J. Syst. Evol. Microbiol.">
        <title>The Global Catalogue of Microorganisms (GCM) 10K type strain sequencing project: providing services to taxonomists for standard genome sequencing and annotation.</title>
        <authorList>
            <consortium name="The Broad Institute Genomics Platform"/>
            <consortium name="The Broad Institute Genome Sequencing Center for Infectious Disease"/>
            <person name="Wu L."/>
            <person name="Ma J."/>
        </authorList>
    </citation>
    <scope>NUCLEOTIDE SEQUENCE [LARGE SCALE GENOMIC DNA]</scope>
    <source>
        <strain evidence="2">CGMCC 1.10130</strain>
    </source>
</reference>
<protein>
    <recommendedName>
        <fullName evidence="3">Transporter substrate-binding domain-containing protein</fullName>
    </recommendedName>
</protein>
<dbReference type="OrthoDB" id="8587856at2"/>
<dbReference type="AlphaFoldDB" id="A0A8J2XLI5"/>